<evidence type="ECO:0000313" key="4">
    <source>
        <dbReference type="EMBL" id="JAQ03653.1"/>
    </source>
</evidence>
<gene>
    <name evidence="4" type="primary">FAM206A_1</name>
    <name evidence="4" type="ORF">g.49030</name>
</gene>
<evidence type="ECO:0000256" key="1">
    <source>
        <dbReference type="ARBA" id="ARBA00010764"/>
    </source>
</evidence>
<proteinExistence type="inferred from homology"/>
<dbReference type="InterPro" id="IPR011053">
    <property type="entry name" value="Single_hybrid_motif"/>
</dbReference>
<dbReference type="GO" id="GO:0032433">
    <property type="term" value="C:filopodium tip"/>
    <property type="evidence" value="ECO:0007669"/>
    <property type="project" value="TreeGrafter"/>
</dbReference>
<accession>A0A146L5G1</accession>
<evidence type="ECO:0000256" key="3">
    <source>
        <dbReference type="ARBA" id="ARBA00030463"/>
    </source>
</evidence>
<reference evidence="4" key="1">
    <citation type="journal article" date="2016" name="Gigascience">
        <title>De novo construction of an expanded transcriptome assembly for the western tarnished plant bug, Lygus hesperus.</title>
        <authorList>
            <person name="Tassone E.E."/>
            <person name="Geib S.M."/>
            <person name="Hall B."/>
            <person name="Fabrick J.A."/>
            <person name="Brent C.S."/>
            <person name="Hull J.J."/>
        </authorList>
    </citation>
    <scope>NUCLEOTIDE SEQUENCE</scope>
</reference>
<comment type="similarity">
    <text evidence="1">Belongs to the ABITRAM family.</text>
</comment>
<dbReference type="GO" id="GO:0030833">
    <property type="term" value="P:regulation of actin filament polymerization"/>
    <property type="evidence" value="ECO:0007669"/>
    <property type="project" value="TreeGrafter"/>
</dbReference>
<dbReference type="EMBL" id="GDHC01014976">
    <property type="protein sequence ID" value="JAQ03653.1"/>
    <property type="molecule type" value="Transcribed_RNA"/>
</dbReference>
<protein>
    <recommendedName>
        <fullName evidence="2">Protein Abitram</fullName>
    </recommendedName>
    <alternativeName>
        <fullName evidence="3">Actin-binding transcription modulator</fullName>
    </alternativeName>
</protein>
<name>A0A146L5G1_LYGHE</name>
<dbReference type="InterPro" id="IPR039169">
    <property type="entry name" value="Abitram"/>
</dbReference>
<dbReference type="PANTHER" id="PTHR13651">
    <property type="entry name" value="PROTEIN ABITRAM"/>
    <property type="match status" value="1"/>
</dbReference>
<sequence length="185" mass="20850">MTSSGVIVPDIVNSYSSTDPYSNFVQRYFTVRYAVNVRHQNDDYCVLIHSNRVCVVTLAPSHELLKNETSIDSVDFQVSENRNTLNTKISGKRKHHAQRVQPNTSLAIVNCQSKTYKLVPGIHGKLLEVNKDLLSNPSLLLEHPDEKGFLAIILPDPSSVEESKKKLMTPDAYHEFIEKTLPETT</sequence>
<dbReference type="GO" id="GO:0051015">
    <property type="term" value="F:actin filament binding"/>
    <property type="evidence" value="ECO:0007669"/>
    <property type="project" value="TreeGrafter"/>
</dbReference>
<dbReference type="SUPFAM" id="SSF51230">
    <property type="entry name" value="Single hybrid motif"/>
    <property type="match status" value="1"/>
</dbReference>
<dbReference type="Pfam" id="PF01597">
    <property type="entry name" value="GCV_H"/>
    <property type="match status" value="1"/>
</dbReference>
<dbReference type="GO" id="GO:0048813">
    <property type="term" value="P:dendrite morphogenesis"/>
    <property type="evidence" value="ECO:0007669"/>
    <property type="project" value="TreeGrafter"/>
</dbReference>
<dbReference type="InterPro" id="IPR033753">
    <property type="entry name" value="GCV_H/Fam206"/>
</dbReference>
<dbReference type="GO" id="GO:0030027">
    <property type="term" value="C:lamellipodium"/>
    <property type="evidence" value="ECO:0007669"/>
    <property type="project" value="TreeGrafter"/>
</dbReference>
<dbReference type="GO" id="GO:0051489">
    <property type="term" value="P:regulation of filopodium assembly"/>
    <property type="evidence" value="ECO:0007669"/>
    <property type="project" value="TreeGrafter"/>
</dbReference>
<organism evidence="4">
    <name type="scientific">Lygus hesperus</name>
    <name type="common">Western plant bug</name>
    <dbReference type="NCBI Taxonomy" id="30085"/>
    <lineage>
        <taxon>Eukaryota</taxon>
        <taxon>Metazoa</taxon>
        <taxon>Ecdysozoa</taxon>
        <taxon>Arthropoda</taxon>
        <taxon>Hexapoda</taxon>
        <taxon>Insecta</taxon>
        <taxon>Pterygota</taxon>
        <taxon>Neoptera</taxon>
        <taxon>Paraneoptera</taxon>
        <taxon>Hemiptera</taxon>
        <taxon>Heteroptera</taxon>
        <taxon>Panheteroptera</taxon>
        <taxon>Cimicomorpha</taxon>
        <taxon>Miridae</taxon>
        <taxon>Mirini</taxon>
        <taxon>Lygus</taxon>
    </lineage>
</organism>
<dbReference type="GO" id="GO:0030425">
    <property type="term" value="C:dendrite"/>
    <property type="evidence" value="ECO:0007669"/>
    <property type="project" value="TreeGrafter"/>
</dbReference>
<dbReference type="GO" id="GO:0003785">
    <property type="term" value="F:actin monomer binding"/>
    <property type="evidence" value="ECO:0007669"/>
    <property type="project" value="TreeGrafter"/>
</dbReference>
<dbReference type="AlphaFoldDB" id="A0A146L5G1"/>
<evidence type="ECO:0000256" key="2">
    <source>
        <dbReference type="ARBA" id="ARBA00019325"/>
    </source>
</evidence>
<dbReference type="Gene3D" id="2.40.50.100">
    <property type="match status" value="1"/>
</dbReference>
<dbReference type="PANTHER" id="PTHR13651:SF0">
    <property type="entry name" value="PROTEIN ABITRAM"/>
    <property type="match status" value="1"/>
</dbReference>
<dbReference type="GO" id="GO:0005634">
    <property type="term" value="C:nucleus"/>
    <property type="evidence" value="ECO:0007669"/>
    <property type="project" value="TreeGrafter"/>
</dbReference>